<evidence type="ECO:0000256" key="1">
    <source>
        <dbReference type="ARBA" id="ARBA00022490"/>
    </source>
</evidence>
<reference evidence="7 8" key="1">
    <citation type="submission" date="2020-08" db="EMBL/GenBank/DDBJ databases">
        <title>Genomic Encyclopedia of Type Strains, Phase IV (KMG-IV): sequencing the most valuable type-strain genomes for metagenomic binning, comparative biology and taxonomic classification.</title>
        <authorList>
            <person name="Goeker M."/>
        </authorList>
    </citation>
    <scope>NUCLEOTIDE SEQUENCE [LARGE SCALE GENOMIC DNA]</scope>
    <source>
        <strain evidence="7 8">DSM 103526</strain>
    </source>
</reference>
<keyword evidence="3 6" id="KW-1005">Bacterial flagellum biogenesis</keyword>
<dbReference type="GO" id="GO:1902208">
    <property type="term" value="P:regulation of bacterial-type flagellum assembly"/>
    <property type="evidence" value="ECO:0007669"/>
    <property type="project" value="UniProtKB-UniRule"/>
</dbReference>
<comment type="similarity">
    <text evidence="6">Belongs to the CsrA/RsmA family.</text>
</comment>
<protein>
    <recommendedName>
        <fullName evidence="6">Translational regulator CsrA</fullName>
    </recommendedName>
</protein>
<dbReference type="GO" id="GO:0005829">
    <property type="term" value="C:cytosol"/>
    <property type="evidence" value="ECO:0007669"/>
    <property type="project" value="TreeGrafter"/>
</dbReference>
<dbReference type="NCBIfam" id="TIGR00202">
    <property type="entry name" value="csrA"/>
    <property type="match status" value="1"/>
</dbReference>
<dbReference type="GO" id="GO:0044781">
    <property type="term" value="P:bacterial-type flagellum organization"/>
    <property type="evidence" value="ECO:0007669"/>
    <property type="project" value="UniProtKB-KW"/>
</dbReference>
<dbReference type="GO" id="GO:0006109">
    <property type="term" value="P:regulation of carbohydrate metabolic process"/>
    <property type="evidence" value="ECO:0007669"/>
    <property type="project" value="InterPro"/>
</dbReference>
<comment type="caution">
    <text evidence="7">The sequence shown here is derived from an EMBL/GenBank/DDBJ whole genome shotgun (WGS) entry which is preliminary data.</text>
</comment>
<dbReference type="RefSeq" id="WP_184310950.1">
    <property type="nucleotide sequence ID" value="NZ_JACHEN010000014.1"/>
</dbReference>
<dbReference type="AlphaFoldDB" id="A0A841KS66"/>
<evidence type="ECO:0000256" key="3">
    <source>
        <dbReference type="ARBA" id="ARBA00022795"/>
    </source>
</evidence>
<evidence type="ECO:0000256" key="2">
    <source>
        <dbReference type="ARBA" id="ARBA00022491"/>
    </source>
</evidence>
<dbReference type="GO" id="GO:0045947">
    <property type="term" value="P:negative regulation of translational initiation"/>
    <property type="evidence" value="ECO:0007669"/>
    <property type="project" value="UniProtKB-UniRule"/>
</dbReference>
<dbReference type="PANTHER" id="PTHR34984">
    <property type="entry name" value="CARBON STORAGE REGULATOR"/>
    <property type="match status" value="1"/>
</dbReference>
<evidence type="ECO:0000313" key="7">
    <source>
        <dbReference type="EMBL" id="MBB6216416.1"/>
    </source>
</evidence>
<dbReference type="NCBIfam" id="NF002469">
    <property type="entry name" value="PRK01712.1"/>
    <property type="match status" value="1"/>
</dbReference>
<dbReference type="PANTHER" id="PTHR34984:SF1">
    <property type="entry name" value="CARBON STORAGE REGULATOR"/>
    <property type="match status" value="1"/>
</dbReference>
<keyword evidence="2 6" id="KW-0678">Repressor</keyword>
<dbReference type="InterPro" id="IPR036107">
    <property type="entry name" value="CsrA_sf"/>
</dbReference>
<evidence type="ECO:0000256" key="4">
    <source>
        <dbReference type="ARBA" id="ARBA00022845"/>
    </source>
</evidence>
<gene>
    <name evidence="6" type="primary">csrA</name>
    <name evidence="7" type="ORF">HNQ80_002516</name>
</gene>
<evidence type="ECO:0000313" key="8">
    <source>
        <dbReference type="Proteomes" id="UP000579281"/>
    </source>
</evidence>
<keyword evidence="1 6" id="KW-0963">Cytoplasm</keyword>
<keyword evidence="8" id="KW-1185">Reference proteome</keyword>
<dbReference type="EMBL" id="JACHEN010000014">
    <property type="protein sequence ID" value="MBB6216416.1"/>
    <property type="molecule type" value="Genomic_DNA"/>
</dbReference>
<dbReference type="Proteomes" id="UP000579281">
    <property type="component" value="Unassembled WGS sequence"/>
</dbReference>
<sequence>MLVLTRKINESIMIDDRIEIKVIQIEEGKIKLGISAPKDVSIHRKEIYLEIQQENQNAALGSLDLEHLSQLLKNK</sequence>
<dbReference type="GO" id="GO:0006402">
    <property type="term" value="P:mRNA catabolic process"/>
    <property type="evidence" value="ECO:0007669"/>
    <property type="project" value="InterPro"/>
</dbReference>
<dbReference type="FunFam" id="2.60.40.4380:FF:000002">
    <property type="entry name" value="Translational regulator CsrA"/>
    <property type="match status" value="1"/>
</dbReference>
<dbReference type="GO" id="GO:0048027">
    <property type="term" value="F:mRNA 5'-UTR binding"/>
    <property type="evidence" value="ECO:0007669"/>
    <property type="project" value="UniProtKB-UniRule"/>
</dbReference>
<name>A0A841KS66_9FIRM</name>
<comment type="subunit">
    <text evidence="6">Homodimer; the beta-strands of each monomer intercalate to form a hydrophobic core, while the alpha-helices form wings that extend away from the core.</text>
</comment>
<keyword evidence="5 6" id="KW-0694">RNA-binding</keyword>
<comment type="subcellular location">
    <subcellularLocation>
        <location evidence="6">Cytoplasm</location>
    </subcellularLocation>
</comment>
<proteinExistence type="inferred from homology"/>
<dbReference type="HAMAP" id="MF_00167">
    <property type="entry name" value="CsrA"/>
    <property type="match status" value="1"/>
</dbReference>
<dbReference type="Gene3D" id="2.60.40.4380">
    <property type="entry name" value="Translational regulator CsrA"/>
    <property type="match status" value="1"/>
</dbReference>
<organism evidence="7 8">
    <name type="scientific">Anaerosolibacter carboniphilus</name>
    <dbReference type="NCBI Taxonomy" id="1417629"/>
    <lineage>
        <taxon>Bacteria</taxon>
        <taxon>Bacillati</taxon>
        <taxon>Bacillota</taxon>
        <taxon>Clostridia</taxon>
        <taxon>Peptostreptococcales</taxon>
        <taxon>Thermotaleaceae</taxon>
        <taxon>Anaerosolibacter</taxon>
    </lineage>
</organism>
<keyword evidence="4 6" id="KW-0810">Translation regulation</keyword>
<evidence type="ECO:0000256" key="6">
    <source>
        <dbReference type="HAMAP-Rule" id="MF_00167"/>
    </source>
</evidence>
<dbReference type="InterPro" id="IPR003751">
    <property type="entry name" value="CsrA"/>
</dbReference>
<comment type="function">
    <text evidence="6">A translational regulator that binds mRNA to regulate translation initiation and/or mRNA stability. Usually binds in the 5'-UTR at or near the Shine-Dalgarno sequence preventing ribosome-binding, thus repressing translation. Its main target seems to be the major flagellin gene, while its function is anatagonized by FliW.</text>
</comment>
<dbReference type="Pfam" id="PF02599">
    <property type="entry name" value="CsrA"/>
    <property type="match status" value="1"/>
</dbReference>
<dbReference type="SUPFAM" id="SSF117130">
    <property type="entry name" value="CsrA-like"/>
    <property type="match status" value="1"/>
</dbReference>
<evidence type="ECO:0000256" key="5">
    <source>
        <dbReference type="ARBA" id="ARBA00022884"/>
    </source>
</evidence>
<accession>A0A841KS66</accession>